<feature type="transmembrane region" description="Helical" evidence="2">
    <location>
        <begin position="320"/>
        <end position="340"/>
    </location>
</feature>
<sequence>MSSLACGDMTMCNNCQRVQAGPDVERISPEIDGSASSVGAPELIDQRAVANTSEDTTQPVSLHSDLEPVTFTKYDSPEAGPDEDPEEPMSLEAAIEAVQSHNGSGRVSIEEPLPMRPKVEPRSRRLAARRSNLEQMAVVLVDKYNTAYRIVLLLLLILLAFVCGIQCYAQFIVPVPPTASELDTLAPETLTNPQNTRYETTAAGVVETIILGSIGLVSLVRAVMLVKTMFMSAEDKLKSERYHIQKVQICKDRSECTIRKRIKCMYTTLRNNLSMTGDWFWYGYFAIQISDTIVQIIRLLEQGGRTLTGDQGPVADRLAIMTQATIILLVLLIGPITLILNNRVWATLFDVIAAFSFTTAYLIVSGKIIQPDTWHTLHFKTFIAFFSSLLPAVMSLEHILSIDDYLIDVAKHPELTRGQRRGRLRCFMIAFTLWFIGISGYSYVSITQFKGDCPDVISRFKEECLLPVYPILDSDSCDCRMASVYLQGDCVQDDMTRLQLYNRIEYLMISDNNPTPSASCTNESQALVETVSQLSELVVLSLVAVPLTNLTFSPLQRLEVLLTPATQLAHVPDDVHQRFPAIRSFQFELSRIQTLPFDSLQQLTHLEYLGLAGNTICQTATFPAWTTGIVDCGSNENACAVDASLVGLSQSLTGYCRKWTLGGGSQLCLPACTNFFAPTFASTDMDSSGTMSAQENTALFQMFGLIPAGTNVSVALQQCVMEACGKTAADELTASVEAVLFLLGESSCEACP</sequence>
<dbReference type="EMBL" id="JAAPAO010000036">
    <property type="protein sequence ID" value="KAF4676286.1"/>
    <property type="molecule type" value="Genomic_DNA"/>
</dbReference>
<feature type="transmembrane region" description="Helical" evidence="2">
    <location>
        <begin position="424"/>
        <end position="444"/>
    </location>
</feature>
<keyword evidence="2" id="KW-1133">Transmembrane helix</keyword>
<accession>A0A7J6MXX1</accession>
<evidence type="ECO:0000313" key="4">
    <source>
        <dbReference type="Proteomes" id="UP000591131"/>
    </source>
</evidence>
<protein>
    <submittedName>
        <fullName evidence="3">Uncharacterized protein</fullName>
    </submittedName>
</protein>
<name>A0A7J6MXX1_PERCH</name>
<dbReference type="InterPro" id="IPR032675">
    <property type="entry name" value="LRR_dom_sf"/>
</dbReference>
<proteinExistence type="predicted"/>
<evidence type="ECO:0000256" key="1">
    <source>
        <dbReference type="SAM" id="MobiDB-lite"/>
    </source>
</evidence>
<keyword evidence="2" id="KW-0812">Transmembrane</keyword>
<feature type="compositionally biased region" description="Polar residues" evidence="1">
    <location>
        <begin position="52"/>
        <end position="61"/>
    </location>
</feature>
<reference evidence="3 4" key="1">
    <citation type="submission" date="2020-04" db="EMBL/GenBank/DDBJ databases">
        <title>Perkinsus chesapeaki whole genome sequence.</title>
        <authorList>
            <person name="Bogema D.R."/>
        </authorList>
    </citation>
    <scope>NUCLEOTIDE SEQUENCE [LARGE SCALE GENOMIC DNA]</scope>
    <source>
        <strain evidence="3">ATCC PRA-425</strain>
    </source>
</reference>
<feature type="transmembrane region" description="Helical" evidence="2">
    <location>
        <begin position="150"/>
        <end position="173"/>
    </location>
</feature>
<keyword evidence="2" id="KW-0472">Membrane</keyword>
<feature type="region of interest" description="Disordered" evidence="1">
    <location>
        <begin position="52"/>
        <end position="88"/>
    </location>
</feature>
<evidence type="ECO:0000256" key="2">
    <source>
        <dbReference type="SAM" id="Phobius"/>
    </source>
</evidence>
<comment type="caution">
    <text evidence="3">The sequence shown here is derived from an EMBL/GenBank/DDBJ whole genome shotgun (WGS) entry which is preliminary data.</text>
</comment>
<feature type="transmembrane region" description="Helical" evidence="2">
    <location>
        <begin position="347"/>
        <end position="369"/>
    </location>
</feature>
<feature type="transmembrane region" description="Helical" evidence="2">
    <location>
        <begin position="202"/>
        <end position="226"/>
    </location>
</feature>
<evidence type="ECO:0000313" key="3">
    <source>
        <dbReference type="EMBL" id="KAF4676286.1"/>
    </source>
</evidence>
<gene>
    <name evidence="3" type="ORF">FOL47_006442</name>
</gene>
<dbReference type="OrthoDB" id="426788at2759"/>
<dbReference type="Proteomes" id="UP000591131">
    <property type="component" value="Unassembled WGS sequence"/>
</dbReference>
<dbReference type="AlphaFoldDB" id="A0A7J6MXX1"/>
<dbReference type="Gene3D" id="3.80.10.10">
    <property type="entry name" value="Ribonuclease Inhibitor"/>
    <property type="match status" value="1"/>
</dbReference>
<dbReference type="SUPFAM" id="SSF52058">
    <property type="entry name" value="L domain-like"/>
    <property type="match status" value="1"/>
</dbReference>
<keyword evidence="4" id="KW-1185">Reference proteome</keyword>
<organism evidence="3 4">
    <name type="scientific">Perkinsus chesapeaki</name>
    <name type="common">Clam parasite</name>
    <name type="synonym">Perkinsus andrewsi</name>
    <dbReference type="NCBI Taxonomy" id="330153"/>
    <lineage>
        <taxon>Eukaryota</taxon>
        <taxon>Sar</taxon>
        <taxon>Alveolata</taxon>
        <taxon>Perkinsozoa</taxon>
        <taxon>Perkinsea</taxon>
        <taxon>Perkinsida</taxon>
        <taxon>Perkinsidae</taxon>
        <taxon>Perkinsus</taxon>
    </lineage>
</organism>